<dbReference type="Gene3D" id="1.10.489.10">
    <property type="entry name" value="Chloroperoxidase-like"/>
    <property type="match status" value="1"/>
</dbReference>
<dbReference type="InterPro" id="IPR000028">
    <property type="entry name" value="Chloroperoxidase"/>
</dbReference>
<feature type="chain" id="PRO_5025387677" description="Heme haloperoxidase family profile domain-containing protein" evidence="8">
    <location>
        <begin position="23"/>
        <end position="444"/>
    </location>
</feature>
<evidence type="ECO:0000256" key="4">
    <source>
        <dbReference type="ARBA" id="ARBA00022723"/>
    </source>
</evidence>
<dbReference type="PANTHER" id="PTHR33577">
    <property type="entry name" value="STERIGMATOCYSTIN BIOSYNTHESIS PEROXIDASE STCC-RELATED"/>
    <property type="match status" value="1"/>
</dbReference>
<keyword evidence="2" id="KW-0575">Peroxidase</keyword>
<keyword evidence="4" id="KW-0479">Metal-binding</keyword>
<evidence type="ECO:0000313" key="10">
    <source>
        <dbReference type="EMBL" id="KAF2501596.1"/>
    </source>
</evidence>
<evidence type="ECO:0000256" key="2">
    <source>
        <dbReference type="ARBA" id="ARBA00022559"/>
    </source>
</evidence>
<organism evidence="10 11">
    <name type="scientific">Lophium mytilinum</name>
    <dbReference type="NCBI Taxonomy" id="390894"/>
    <lineage>
        <taxon>Eukaryota</taxon>
        <taxon>Fungi</taxon>
        <taxon>Dikarya</taxon>
        <taxon>Ascomycota</taxon>
        <taxon>Pezizomycotina</taxon>
        <taxon>Dothideomycetes</taxon>
        <taxon>Pleosporomycetidae</taxon>
        <taxon>Mytilinidiales</taxon>
        <taxon>Mytilinidiaceae</taxon>
        <taxon>Lophium</taxon>
    </lineage>
</organism>
<dbReference type="PANTHER" id="PTHR33577:SF1">
    <property type="entry name" value="HEME HALOPEROXIDASE FAMILY PROFILE DOMAIN-CONTAINING PROTEIN"/>
    <property type="match status" value="1"/>
</dbReference>
<dbReference type="Proteomes" id="UP000799750">
    <property type="component" value="Unassembled WGS sequence"/>
</dbReference>
<sequence>MKAFISYSAVALLSLTPQDVFAFPSHLSEALIQIRTHNEARAAVEERSSSEAPPECPFSKQKRQLAGVTPPFDAKSQYVSNTGAHKFVPPSGSDQRGPCPGLNAMANHGYMPHSGVGSITDFITGTQEAFGMGVDLATFLAIYGAIFDGDLTKYSIGGPYPSLLNLGGLLGSPQGLSGSHNKYEGDVSPTRGDLYQYGNDYLLQPSQFKALYELGRANGDSVDLSVLTAYRATRFQESVSENPYFFNAPFSGVIASPAAWSFIYRFMGNKSAEHPMGLLDGETLKAFYSVTGDYPNFKYTPGHETFPDNWYKRNAVDYYSIPYLAEDALAMALEHPEFLSVGGNTGTTNSFTGVDLEMLTGGVFNAKNLLEVNNLICFGLEASLQEAPDILSGLYQDIDPAKDKLGAAVSSATNGLGCPVLGSISQSQFSKYPGFTKLKSNGQY</sequence>
<keyword evidence="3" id="KW-0349">Heme</keyword>
<evidence type="ECO:0000256" key="1">
    <source>
        <dbReference type="ARBA" id="ARBA00001970"/>
    </source>
</evidence>
<dbReference type="EMBL" id="MU004182">
    <property type="protein sequence ID" value="KAF2501596.1"/>
    <property type="molecule type" value="Genomic_DNA"/>
</dbReference>
<dbReference type="AlphaFoldDB" id="A0A6A6RB56"/>
<evidence type="ECO:0000256" key="3">
    <source>
        <dbReference type="ARBA" id="ARBA00022617"/>
    </source>
</evidence>
<keyword evidence="8" id="KW-0732">Signal</keyword>
<feature type="domain" description="Heme haloperoxidase family profile" evidence="9">
    <location>
        <begin position="83"/>
        <end position="326"/>
    </location>
</feature>
<dbReference type="SUPFAM" id="SSF47571">
    <property type="entry name" value="Cloroperoxidase"/>
    <property type="match status" value="1"/>
</dbReference>
<gene>
    <name evidence="10" type="ORF">BU16DRAFT_569583</name>
</gene>
<feature type="signal peptide" evidence="8">
    <location>
        <begin position="1"/>
        <end position="22"/>
    </location>
</feature>
<name>A0A6A6RB56_9PEZI</name>
<evidence type="ECO:0000256" key="5">
    <source>
        <dbReference type="ARBA" id="ARBA00023002"/>
    </source>
</evidence>
<evidence type="ECO:0000256" key="6">
    <source>
        <dbReference type="ARBA" id="ARBA00023004"/>
    </source>
</evidence>
<evidence type="ECO:0000256" key="8">
    <source>
        <dbReference type="SAM" id="SignalP"/>
    </source>
</evidence>
<keyword evidence="11" id="KW-1185">Reference proteome</keyword>
<reference evidence="10" key="1">
    <citation type="journal article" date="2020" name="Stud. Mycol.">
        <title>101 Dothideomycetes genomes: a test case for predicting lifestyles and emergence of pathogens.</title>
        <authorList>
            <person name="Haridas S."/>
            <person name="Albert R."/>
            <person name="Binder M."/>
            <person name="Bloem J."/>
            <person name="Labutti K."/>
            <person name="Salamov A."/>
            <person name="Andreopoulos B."/>
            <person name="Baker S."/>
            <person name="Barry K."/>
            <person name="Bills G."/>
            <person name="Bluhm B."/>
            <person name="Cannon C."/>
            <person name="Castanera R."/>
            <person name="Culley D."/>
            <person name="Daum C."/>
            <person name="Ezra D."/>
            <person name="Gonzalez J."/>
            <person name="Henrissat B."/>
            <person name="Kuo A."/>
            <person name="Liang C."/>
            <person name="Lipzen A."/>
            <person name="Lutzoni F."/>
            <person name="Magnuson J."/>
            <person name="Mondo S."/>
            <person name="Nolan M."/>
            <person name="Ohm R."/>
            <person name="Pangilinan J."/>
            <person name="Park H.-J."/>
            <person name="Ramirez L."/>
            <person name="Alfaro M."/>
            <person name="Sun H."/>
            <person name="Tritt A."/>
            <person name="Yoshinaga Y."/>
            <person name="Zwiers L.-H."/>
            <person name="Turgeon B."/>
            <person name="Goodwin S."/>
            <person name="Spatafora J."/>
            <person name="Crous P."/>
            <person name="Grigoriev I."/>
        </authorList>
    </citation>
    <scope>NUCLEOTIDE SEQUENCE</scope>
    <source>
        <strain evidence="10">CBS 269.34</strain>
    </source>
</reference>
<accession>A0A6A6RB56</accession>
<protein>
    <recommendedName>
        <fullName evidence="9">Heme haloperoxidase family profile domain-containing protein</fullName>
    </recommendedName>
</protein>
<evidence type="ECO:0000256" key="7">
    <source>
        <dbReference type="ARBA" id="ARBA00025795"/>
    </source>
</evidence>
<dbReference type="InterPro" id="IPR036851">
    <property type="entry name" value="Chloroperoxidase-like_sf"/>
</dbReference>
<evidence type="ECO:0000313" key="11">
    <source>
        <dbReference type="Proteomes" id="UP000799750"/>
    </source>
</evidence>
<dbReference type="GO" id="GO:0046872">
    <property type="term" value="F:metal ion binding"/>
    <property type="evidence" value="ECO:0007669"/>
    <property type="project" value="UniProtKB-KW"/>
</dbReference>
<dbReference type="Pfam" id="PF01328">
    <property type="entry name" value="Peroxidase_2"/>
    <property type="match status" value="1"/>
</dbReference>
<comment type="cofactor">
    <cofactor evidence="1">
        <name>heme b</name>
        <dbReference type="ChEBI" id="CHEBI:60344"/>
    </cofactor>
</comment>
<comment type="similarity">
    <text evidence="7">Belongs to the chloroperoxidase family.</text>
</comment>
<keyword evidence="6" id="KW-0408">Iron</keyword>
<proteinExistence type="inferred from homology"/>
<dbReference type="GO" id="GO:0004601">
    <property type="term" value="F:peroxidase activity"/>
    <property type="evidence" value="ECO:0007669"/>
    <property type="project" value="UniProtKB-KW"/>
</dbReference>
<dbReference type="OrthoDB" id="407298at2759"/>
<dbReference type="PROSITE" id="PS51405">
    <property type="entry name" value="HEME_HALOPEROXIDASE"/>
    <property type="match status" value="1"/>
</dbReference>
<keyword evidence="5" id="KW-0560">Oxidoreductase</keyword>
<evidence type="ECO:0000259" key="9">
    <source>
        <dbReference type="PROSITE" id="PS51405"/>
    </source>
</evidence>